<reference evidence="1 2" key="1">
    <citation type="submission" date="2018-06" db="EMBL/GenBank/DDBJ databases">
        <authorList>
            <consortium name="Pathogen Informatics"/>
            <person name="Doyle S."/>
        </authorList>
    </citation>
    <scope>NUCLEOTIDE SEQUENCE [LARGE SCALE GENOMIC DNA]</scope>
    <source>
        <strain evidence="1 2">NCTC1934</strain>
    </source>
</reference>
<dbReference type="Proteomes" id="UP000255467">
    <property type="component" value="Unassembled WGS sequence"/>
</dbReference>
<dbReference type="EMBL" id="UGRY01000002">
    <property type="protein sequence ID" value="SUA78806.1"/>
    <property type="molecule type" value="Genomic_DNA"/>
</dbReference>
<evidence type="ECO:0000313" key="2">
    <source>
        <dbReference type="Proteomes" id="UP000255467"/>
    </source>
</evidence>
<dbReference type="InterPro" id="IPR032710">
    <property type="entry name" value="NTF2-like_dom_sf"/>
</dbReference>
<dbReference type="Gene3D" id="3.10.450.50">
    <property type="match status" value="1"/>
</dbReference>
<accession>A0A378YNQ4</accession>
<keyword evidence="2" id="KW-1185">Reference proteome</keyword>
<name>A0A378YNQ4_9NOCA</name>
<dbReference type="SUPFAM" id="SSF54427">
    <property type="entry name" value="NTF2-like"/>
    <property type="match status" value="1"/>
</dbReference>
<evidence type="ECO:0000313" key="1">
    <source>
        <dbReference type="EMBL" id="SUA78806.1"/>
    </source>
</evidence>
<proteinExistence type="predicted"/>
<protein>
    <submittedName>
        <fullName evidence="1">Uncharacterized protein conserved in bacteria</fullName>
    </submittedName>
</protein>
<organism evidence="1 2">
    <name type="scientific">Nocardia otitidiscaviarum</name>
    <dbReference type="NCBI Taxonomy" id="1823"/>
    <lineage>
        <taxon>Bacteria</taxon>
        <taxon>Bacillati</taxon>
        <taxon>Actinomycetota</taxon>
        <taxon>Actinomycetes</taxon>
        <taxon>Mycobacteriales</taxon>
        <taxon>Nocardiaceae</taxon>
        <taxon>Nocardia</taxon>
    </lineage>
</organism>
<sequence>MRGLFDPRRRKAEAVVAENREAAVCLDPSEVVAELHWDLAEWLGSDAPPKVFDRISAVLDEGFTSVVTTGQLVDRETLLSGLWSARNAQPGLRIEVSEVGEIARRPGLVVVRFIAGNTVGEMTTRRWVTAVLVTDGQRHMWRSVHETPIDVP</sequence>
<dbReference type="AlphaFoldDB" id="A0A378YNQ4"/>
<gene>
    <name evidence="1" type="ORF">NCTC1934_03521</name>
</gene>